<dbReference type="SMART" id="SM00387">
    <property type="entry name" value="HATPase_c"/>
    <property type="match status" value="1"/>
</dbReference>
<evidence type="ECO:0000259" key="8">
    <source>
        <dbReference type="PROSITE" id="PS50109"/>
    </source>
</evidence>
<accession>A0ABW1U3T9</accession>
<feature type="transmembrane region" description="Helical" evidence="6">
    <location>
        <begin position="363"/>
        <end position="381"/>
    </location>
</feature>
<feature type="transmembrane region" description="Helical" evidence="6">
    <location>
        <begin position="271"/>
        <end position="294"/>
    </location>
</feature>
<evidence type="ECO:0000256" key="4">
    <source>
        <dbReference type="ARBA" id="ARBA00022777"/>
    </source>
</evidence>
<feature type="domain" description="Histidine kinase" evidence="8">
    <location>
        <begin position="461"/>
        <end position="647"/>
    </location>
</feature>
<dbReference type="InterPro" id="IPR005467">
    <property type="entry name" value="His_kinase_dom"/>
</dbReference>
<dbReference type="SUPFAM" id="SSF55874">
    <property type="entry name" value="ATPase domain of HSP90 chaperone/DNA topoisomerase II/histidine kinase"/>
    <property type="match status" value="1"/>
</dbReference>
<keyword evidence="6" id="KW-0812">Transmembrane</keyword>
<dbReference type="Proteomes" id="UP001596270">
    <property type="component" value="Unassembled WGS sequence"/>
</dbReference>
<dbReference type="PANTHER" id="PTHR24421">
    <property type="entry name" value="NITRATE/NITRITE SENSOR PROTEIN NARX-RELATED"/>
    <property type="match status" value="1"/>
</dbReference>
<protein>
    <recommendedName>
        <fullName evidence="2">histidine kinase</fullName>
        <ecNumber evidence="2">2.7.13.3</ecNumber>
    </recommendedName>
</protein>
<keyword evidence="3" id="KW-0808">Transferase</keyword>
<dbReference type="GO" id="GO:0016301">
    <property type="term" value="F:kinase activity"/>
    <property type="evidence" value="ECO:0007669"/>
    <property type="project" value="UniProtKB-KW"/>
</dbReference>
<organism evidence="9 10">
    <name type="scientific">Polaromonas aquatica</name>
    <dbReference type="NCBI Taxonomy" id="332657"/>
    <lineage>
        <taxon>Bacteria</taxon>
        <taxon>Pseudomonadati</taxon>
        <taxon>Pseudomonadota</taxon>
        <taxon>Betaproteobacteria</taxon>
        <taxon>Burkholderiales</taxon>
        <taxon>Comamonadaceae</taxon>
        <taxon>Polaromonas</taxon>
    </lineage>
</organism>
<feature type="transmembrane region" description="Helical" evidence="6">
    <location>
        <begin position="333"/>
        <end position="351"/>
    </location>
</feature>
<evidence type="ECO:0000313" key="10">
    <source>
        <dbReference type="Proteomes" id="UP001596270"/>
    </source>
</evidence>
<proteinExistence type="predicted"/>
<evidence type="ECO:0000313" key="9">
    <source>
        <dbReference type="EMBL" id="MFC6283371.1"/>
    </source>
</evidence>
<gene>
    <name evidence="9" type="ORF">ACFQND_19265</name>
</gene>
<feature type="signal peptide" evidence="7">
    <location>
        <begin position="1"/>
        <end position="37"/>
    </location>
</feature>
<name>A0ABW1U3T9_9BURK</name>
<keyword evidence="6" id="KW-1133">Transmembrane helix</keyword>
<dbReference type="InterPro" id="IPR003594">
    <property type="entry name" value="HATPase_dom"/>
</dbReference>
<sequence length="650" mass="71805">MPVISPYRRLSREWQGGCAALLLLTLRALACPYPAHAAEPLHITSAELFAVDGHGFSPPPYTLDTVALPGPWEPVALPHALPPQLVPPGDDTMGPQTVVTWYRTQLPPLASSPEPGYLYIPRWKTDGQIAVYGDGRLLYQSHANWLWNGSNHPLWIPLDETADAQPPQALVLRIERLRATGGAISSLWLGDEAAIGWRYRVRDALQIQLPLMTSAAFLAVGMFALAVWLRQRKAFPGASLYLLFFITSAVSWIRCLHYYAGQHRLPVSDDWFGWLTVNSLFWLVATAHFFLVRLHHLPLPWLNHLVITVTAATSVLTLPVFPGNWPNVTVLAPLAYILLLAMGATAFTCGLRNAWRAGSRDGMLLAGWSLLSLTFGVYDWLLQNNHVSVEGSFLGSYASVGAFFIFMYIMFRRYTGALDGVRQVNASLEEKLQAREAELTQSHIRLRDIEQRQTLSQERQRLMQDMHDGLGSSLVSALRVVEGGRLQEAEVAEVLKSCIDDLKLAIDSMEPIGADLLLLLATLRFRLGNRLESTGIALRWEISDLPALDWLDPRNALHILRILQEALANTLKHAQATEIRVTTSTADGFVTVTIADNGTGFSVAQAMHRGGKGLSNQLRRAQAIGGEVLLESSAAGTQLTLRLPVNRLNG</sequence>
<dbReference type="Pfam" id="PF02518">
    <property type="entry name" value="HATPase_c"/>
    <property type="match status" value="1"/>
</dbReference>
<keyword evidence="4 9" id="KW-0418">Kinase</keyword>
<dbReference type="EMBL" id="JBHSRS010000083">
    <property type="protein sequence ID" value="MFC6283371.1"/>
    <property type="molecule type" value="Genomic_DNA"/>
</dbReference>
<keyword evidence="10" id="KW-1185">Reference proteome</keyword>
<evidence type="ECO:0000256" key="3">
    <source>
        <dbReference type="ARBA" id="ARBA00022679"/>
    </source>
</evidence>
<keyword evidence="6" id="KW-0472">Membrane</keyword>
<evidence type="ECO:0000256" key="1">
    <source>
        <dbReference type="ARBA" id="ARBA00000085"/>
    </source>
</evidence>
<dbReference type="PANTHER" id="PTHR24421:SF10">
    <property type="entry name" value="NITRATE_NITRITE SENSOR PROTEIN NARQ"/>
    <property type="match status" value="1"/>
</dbReference>
<evidence type="ECO:0000256" key="2">
    <source>
        <dbReference type="ARBA" id="ARBA00012438"/>
    </source>
</evidence>
<evidence type="ECO:0000256" key="7">
    <source>
        <dbReference type="SAM" id="SignalP"/>
    </source>
</evidence>
<dbReference type="CDD" id="cd16917">
    <property type="entry name" value="HATPase_UhpB-NarQ-NarX-like"/>
    <property type="match status" value="1"/>
</dbReference>
<dbReference type="Gene3D" id="3.30.565.10">
    <property type="entry name" value="Histidine kinase-like ATPase, C-terminal domain"/>
    <property type="match status" value="1"/>
</dbReference>
<dbReference type="EC" id="2.7.13.3" evidence="2"/>
<feature type="transmembrane region" description="Helical" evidence="6">
    <location>
        <begin position="209"/>
        <end position="228"/>
    </location>
</feature>
<keyword evidence="5" id="KW-0902">Two-component regulatory system</keyword>
<evidence type="ECO:0000256" key="6">
    <source>
        <dbReference type="SAM" id="Phobius"/>
    </source>
</evidence>
<comment type="catalytic activity">
    <reaction evidence="1">
        <text>ATP + protein L-histidine = ADP + protein N-phospho-L-histidine.</text>
        <dbReference type="EC" id="2.7.13.3"/>
    </reaction>
</comment>
<comment type="caution">
    <text evidence="9">The sequence shown here is derived from an EMBL/GenBank/DDBJ whole genome shotgun (WGS) entry which is preliminary data.</text>
</comment>
<dbReference type="PROSITE" id="PS50109">
    <property type="entry name" value="HIS_KIN"/>
    <property type="match status" value="1"/>
</dbReference>
<dbReference type="RefSeq" id="WP_371437604.1">
    <property type="nucleotide sequence ID" value="NZ_JBHSRS010000083.1"/>
</dbReference>
<evidence type="ECO:0000256" key="5">
    <source>
        <dbReference type="ARBA" id="ARBA00023012"/>
    </source>
</evidence>
<feature type="chain" id="PRO_5046242859" description="histidine kinase" evidence="7">
    <location>
        <begin position="38"/>
        <end position="650"/>
    </location>
</feature>
<dbReference type="InterPro" id="IPR050482">
    <property type="entry name" value="Sensor_HK_TwoCompSys"/>
</dbReference>
<feature type="transmembrane region" description="Helical" evidence="6">
    <location>
        <begin position="301"/>
        <end position="321"/>
    </location>
</feature>
<feature type="transmembrane region" description="Helical" evidence="6">
    <location>
        <begin position="393"/>
        <end position="411"/>
    </location>
</feature>
<keyword evidence="7" id="KW-0732">Signal</keyword>
<dbReference type="InterPro" id="IPR036890">
    <property type="entry name" value="HATPase_C_sf"/>
</dbReference>
<feature type="transmembrane region" description="Helical" evidence="6">
    <location>
        <begin position="240"/>
        <end position="259"/>
    </location>
</feature>
<reference evidence="10" key="1">
    <citation type="journal article" date="2019" name="Int. J. Syst. Evol. Microbiol.">
        <title>The Global Catalogue of Microorganisms (GCM) 10K type strain sequencing project: providing services to taxonomists for standard genome sequencing and annotation.</title>
        <authorList>
            <consortium name="The Broad Institute Genomics Platform"/>
            <consortium name="The Broad Institute Genome Sequencing Center for Infectious Disease"/>
            <person name="Wu L."/>
            <person name="Ma J."/>
        </authorList>
    </citation>
    <scope>NUCLEOTIDE SEQUENCE [LARGE SCALE GENOMIC DNA]</scope>
    <source>
        <strain evidence="10">CCUG 39402</strain>
    </source>
</reference>